<keyword evidence="1" id="KW-0472">Membrane</keyword>
<keyword evidence="1" id="KW-0812">Transmembrane</keyword>
<comment type="caution">
    <text evidence="2">The sequence shown here is derived from an EMBL/GenBank/DDBJ whole genome shotgun (WGS) entry which is preliminary data.</text>
</comment>
<dbReference type="Proteomes" id="UP000584670">
    <property type="component" value="Unassembled WGS sequence"/>
</dbReference>
<reference evidence="2 3" key="1">
    <citation type="submission" date="2020-08" db="EMBL/GenBank/DDBJ databases">
        <title>Streptomyces sp. PSKA01 genome sequencing and assembly.</title>
        <authorList>
            <person name="Mandal S."/>
            <person name="Maiti P.K."/>
            <person name="Das P."/>
        </authorList>
    </citation>
    <scope>NUCLEOTIDE SEQUENCE [LARGE SCALE GENOMIC DNA]</scope>
    <source>
        <strain evidence="2 3">PSKA01</strain>
    </source>
</reference>
<accession>A0A7X1MD23</accession>
<dbReference type="EMBL" id="JACMSF010000052">
    <property type="protein sequence ID" value="MBC2906516.1"/>
    <property type="molecule type" value="Genomic_DNA"/>
</dbReference>
<organism evidence="2 3">
    <name type="scientific">Streptomyces cupreus</name>
    <dbReference type="NCBI Taxonomy" id="2759956"/>
    <lineage>
        <taxon>Bacteria</taxon>
        <taxon>Bacillati</taxon>
        <taxon>Actinomycetota</taxon>
        <taxon>Actinomycetes</taxon>
        <taxon>Kitasatosporales</taxon>
        <taxon>Streptomycetaceae</taxon>
        <taxon>Streptomyces</taxon>
    </lineage>
</organism>
<evidence type="ECO:0000256" key="1">
    <source>
        <dbReference type="SAM" id="Phobius"/>
    </source>
</evidence>
<keyword evidence="3" id="KW-1185">Reference proteome</keyword>
<feature type="transmembrane region" description="Helical" evidence="1">
    <location>
        <begin position="59"/>
        <end position="78"/>
    </location>
</feature>
<protein>
    <recommendedName>
        <fullName evidence="4">DUF3592 domain-containing protein</fullName>
    </recommendedName>
</protein>
<sequence>MDVIYRDHEGERHYVTVAPEYLPQGGRSSVVEVVYDPRNPKRAMSEGEFERPAWRTIEGGFFFIAVGVALPCTVLLFLG</sequence>
<gene>
    <name evidence="2" type="ORF">H4N64_34290</name>
</gene>
<evidence type="ECO:0000313" key="2">
    <source>
        <dbReference type="EMBL" id="MBC2906516.1"/>
    </source>
</evidence>
<name>A0A7X1MD23_9ACTN</name>
<dbReference type="RefSeq" id="WP_186286437.1">
    <property type="nucleotide sequence ID" value="NZ_JACMSF010000052.1"/>
</dbReference>
<dbReference type="AlphaFoldDB" id="A0A7X1MD23"/>
<evidence type="ECO:0000313" key="3">
    <source>
        <dbReference type="Proteomes" id="UP000584670"/>
    </source>
</evidence>
<proteinExistence type="predicted"/>
<evidence type="ECO:0008006" key="4">
    <source>
        <dbReference type="Google" id="ProtNLM"/>
    </source>
</evidence>
<keyword evidence="1" id="KW-1133">Transmembrane helix</keyword>